<dbReference type="InterPro" id="IPR050173">
    <property type="entry name" value="ABC_transporter_C-like"/>
</dbReference>
<dbReference type="GO" id="GO:0042626">
    <property type="term" value="F:ATPase-coupled transmembrane transporter activity"/>
    <property type="evidence" value="ECO:0007669"/>
    <property type="project" value="TreeGrafter"/>
</dbReference>
<evidence type="ECO:0000256" key="1">
    <source>
        <dbReference type="ARBA" id="ARBA00022741"/>
    </source>
</evidence>
<dbReference type="InterPro" id="IPR027417">
    <property type="entry name" value="P-loop_NTPase"/>
</dbReference>
<organism evidence="5 6">
    <name type="scientific">Mycena maculata</name>
    <dbReference type="NCBI Taxonomy" id="230809"/>
    <lineage>
        <taxon>Eukaryota</taxon>
        <taxon>Fungi</taxon>
        <taxon>Dikarya</taxon>
        <taxon>Basidiomycota</taxon>
        <taxon>Agaricomycotina</taxon>
        <taxon>Agaricomycetes</taxon>
        <taxon>Agaricomycetidae</taxon>
        <taxon>Agaricales</taxon>
        <taxon>Marasmiineae</taxon>
        <taxon>Mycenaceae</taxon>
        <taxon>Mycena</taxon>
    </lineage>
</organism>
<feature type="signal peptide" evidence="3">
    <location>
        <begin position="1"/>
        <end position="19"/>
    </location>
</feature>
<keyword evidence="2" id="KW-0067">ATP-binding</keyword>
<dbReference type="EMBL" id="JARJLG010000116">
    <property type="protein sequence ID" value="KAJ7742659.1"/>
    <property type="molecule type" value="Genomic_DNA"/>
</dbReference>
<reference evidence="5" key="1">
    <citation type="submission" date="2023-03" db="EMBL/GenBank/DDBJ databases">
        <title>Massive genome expansion in bonnet fungi (Mycena s.s.) driven by repeated elements and novel gene families across ecological guilds.</title>
        <authorList>
            <consortium name="Lawrence Berkeley National Laboratory"/>
            <person name="Harder C.B."/>
            <person name="Miyauchi S."/>
            <person name="Viragh M."/>
            <person name="Kuo A."/>
            <person name="Thoen E."/>
            <person name="Andreopoulos B."/>
            <person name="Lu D."/>
            <person name="Skrede I."/>
            <person name="Drula E."/>
            <person name="Henrissat B."/>
            <person name="Morin E."/>
            <person name="Kohler A."/>
            <person name="Barry K."/>
            <person name="LaButti K."/>
            <person name="Morin E."/>
            <person name="Salamov A."/>
            <person name="Lipzen A."/>
            <person name="Mereny Z."/>
            <person name="Hegedus B."/>
            <person name="Baldrian P."/>
            <person name="Stursova M."/>
            <person name="Weitz H."/>
            <person name="Taylor A."/>
            <person name="Grigoriev I.V."/>
            <person name="Nagy L.G."/>
            <person name="Martin F."/>
            <person name="Kauserud H."/>
        </authorList>
    </citation>
    <scope>NUCLEOTIDE SEQUENCE</scope>
    <source>
        <strain evidence="5">CBHHK188m</strain>
    </source>
</reference>
<comment type="caution">
    <text evidence="5">The sequence shown here is derived from an EMBL/GenBank/DDBJ whole genome shotgun (WGS) entry which is preliminary data.</text>
</comment>
<evidence type="ECO:0000259" key="4">
    <source>
        <dbReference type="Pfam" id="PF00005"/>
    </source>
</evidence>
<evidence type="ECO:0000313" key="6">
    <source>
        <dbReference type="Proteomes" id="UP001215280"/>
    </source>
</evidence>
<dbReference type="Gene3D" id="3.40.50.300">
    <property type="entry name" value="P-loop containing nucleotide triphosphate hydrolases"/>
    <property type="match status" value="1"/>
</dbReference>
<dbReference type="GO" id="GO:0005524">
    <property type="term" value="F:ATP binding"/>
    <property type="evidence" value="ECO:0007669"/>
    <property type="project" value="UniProtKB-KW"/>
</dbReference>
<dbReference type="AlphaFoldDB" id="A0AAD7N2B5"/>
<proteinExistence type="predicted"/>
<evidence type="ECO:0000256" key="2">
    <source>
        <dbReference type="ARBA" id="ARBA00022840"/>
    </source>
</evidence>
<sequence length="124" mass="13573">MHCQSSLTLALLRCIYTEGTVHYDGIPTASVNLDALHGEITALDVSGGQRQILALARAIVRDSKLFILDELQDDTVIQVSLRNELKPDVTIIASEAIYTLTPDPYVTVAHRLQTILDSDKIVGD</sequence>
<dbReference type="InterPro" id="IPR003439">
    <property type="entry name" value="ABC_transporter-like_ATP-bd"/>
</dbReference>
<dbReference type="GO" id="GO:0016887">
    <property type="term" value="F:ATP hydrolysis activity"/>
    <property type="evidence" value="ECO:0007669"/>
    <property type="project" value="InterPro"/>
</dbReference>
<keyword evidence="3" id="KW-0732">Signal</keyword>
<keyword evidence="6" id="KW-1185">Reference proteome</keyword>
<evidence type="ECO:0000313" key="5">
    <source>
        <dbReference type="EMBL" id="KAJ7742659.1"/>
    </source>
</evidence>
<evidence type="ECO:0000256" key="3">
    <source>
        <dbReference type="SAM" id="SignalP"/>
    </source>
</evidence>
<gene>
    <name evidence="5" type="ORF">DFH07DRAFT_835995</name>
</gene>
<dbReference type="PANTHER" id="PTHR24223">
    <property type="entry name" value="ATP-BINDING CASSETTE SUB-FAMILY C"/>
    <property type="match status" value="1"/>
</dbReference>
<accession>A0AAD7N2B5</accession>
<feature type="chain" id="PRO_5042224521" description="ABC transporter domain-containing protein" evidence="3">
    <location>
        <begin position="20"/>
        <end position="124"/>
    </location>
</feature>
<name>A0AAD7N2B5_9AGAR</name>
<dbReference type="Pfam" id="PF00005">
    <property type="entry name" value="ABC_tran"/>
    <property type="match status" value="1"/>
</dbReference>
<dbReference type="GO" id="GO:0016020">
    <property type="term" value="C:membrane"/>
    <property type="evidence" value="ECO:0007669"/>
    <property type="project" value="TreeGrafter"/>
</dbReference>
<feature type="domain" description="ABC transporter" evidence="4">
    <location>
        <begin position="43"/>
        <end position="70"/>
    </location>
</feature>
<dbReference type="Proteomes" id="UP001215280">
    <property type="component" value="Unassembled WGS sequence"/>
</dbReference>
<keyword evidence="1" id="KW-0547">Nucleotide-binding</keyword>
<dbReference type="SUPFAM" id="SSF52540">
    <property type="entry name" value="P-loop containing nucleoside triphosphate hydrolases"/>
    <property type="match status" value="1"/>
</dbReference>
<protein>
    <recommendedName>
        <fullName evidence="4">ABC transporter domain-containing protein</fullName>
    </recommendedName>
</protein>